<dbReference type="OrthoDB" id="195113at2"/>
<dbReference type="EMBL" id="MYFO01000004">
    <property type="protein sequence ID" value="TFE90641.1"/>
    <property type="molecule type" value="Genomic_DNA"/>
</dbReference>
<evidence type="ECO:0000259" key="1">
    <source>
        <dbReference type="Pfam" id="PF01872"/>
    </source>
</evidence>
<feature type="domain" description="Bacterial bifunctional deaminase-reductase C-terminal" evidence="1">
    <location>
        <begin position="8"/>
        <end position="184"/>
    </location>
</feature>
<comment type="caution">
    <text evidence="2">The sequence shown here is derived from an EMBL/GenBank/DDBJ whole genome shotgun (WGS) entry which is preliminary data.</text>
</comment>
<dbReference type="RefSeq" id="WP_134750390.1">
    <property type="nucleotide sequence ID" value="NZ_MYFO02000008.1"/>
</dbReference>
<dbReference type="GO" id="GO:0008703">
    <property type="term" value="F:5-amino-6-(5-phosphoribosylamino)uracil reductase activity"/>
    <property type="evidence" value="ECO:0007669"/>
    <property type="project" value="InterPro"/>
</dbReference>
<dbReference type="SUPFAM" id="SSF53597">
    <property type="entry name" value="Dihydrofolate reductase-like"/>
    <property type="match status" value="1"/>
</dbReference>
<dbReference type="GO" id="GO:0009231">
    <property type="term" value="P:riboflavin biosynthetic process"/>
    <property type="evidence" value="ECO:0007669"/>
    <property type="project" value="InterPro"/>
</dbReference>
<dbReference type="Gene3D" id="3.40.430.10">
    <property type="entry name" value="Dihydrofolate Reductase, subunit A"/>
    <property type="match status" value="1"/>
</dbReference>
<sequence length="191" mass="21188">MNKIKMLNRISIDGYFASLNEASSGMEWFIHDPQVDQVAHEIGGKMNTLILGATTYRLFERSWVPYLTNPDAPAHLKEIAEELTAMTKIVFSTSIKNPSWANTLLYEGDVIEVARQLKEAANASDILLLGSGSIVQQLASAKLIDEYIFIVTPVVSGQGKALFCAEKQLDLQLVRSEAFESGNVILHYLQK</sequence>
<keyword evidence="3" id="KW-1185">Reference proteome</keyword>
<dbReference type="PANTHER" id="PTHR38011">
    <property type="entry name" value="DIHYDROFOLATE REDUCTASE FAMILY PROTEIN (AFU_ORTHOLOGUE AFUA_8G06820)"/>
    <property type="match status" value="1"/>
</dbReference>
<dbReference type="PANTHER" id="PTHR38011:SF11">
    <property type="entry name" value="2,5-DIAMINO-6-RIBOSYLAMINO-4(3H)-PYRIMIDINONE 5'-PHOSPHATE REDUCTASE"/>
    <property type="match status" value="1"/>
</dbReference>
<protein>
    <submittedName>
        <fullName evidence="2">Deaminase</fullName>
    </submittedName>
</protein>
<dbReference type="Pfam" id="PF01872">
    <property type="entry name" value="RibD_C"/>
    <property type="match status" value="1"/>
</dbReference>
<gene>
    <name evidence="2" type="ORF">B5M42_05065</name>
</gene>
<dbReference type="InterPro" id="IPR050765">
    <property type="entry name" value="Riboflavin_Biosynth_HTPR"/>
</dbReference>
<dbReference type="InterPro" id="IPR002734">
    <property type="entry name" value="RibDG_C"/>
</dbReference>
<name>A0A4Y8Q876_9BACL</name>
<reference evidence="2 3" key="1">
    <citation type="submission" date="2017-03" db="EMBL/GenBank/DDBJ databases">
        <title>Isolation of Levoglucosan Utilizing Bacteria.</title>
        <authorList>
            <person name="Arya A.S."/>
        </authorList>
    </citation>
    <scope>NUCLEOTIDE SEQUENCE [LARGE SCALE GENOMIC DNA]</scope>
    <source>
        <strain evidence="2 3">MEC069</strain>
    </source>
</reference>
<dbReference type="Proteomes" id="UP000298246">
    <property type="component" value="Unassembled WGS sequence"/>
</dbReference>
<evidence type="ECO:0000313" key="2">
    <source>
        <dbReference type="EMBL" id="TFE90641.1"/>
    </source>
</evidence>
<organism evidence="2 3">
    <name type="scientific">Paenibacillus athensensis</name>
    <dbReference type="NCBI Taxonomy" id="1967502"/>
    <lineage>
        <taxon>Bacteria</taxon>
        <taxon>Bacillati</taxon>
        <taxon>Bacillota</taxon>
        <taxon>Bacilli</taxon>
        <taxon>Bacillales</taxon>
        <taxon>Paenibacillaceae</taxon>
        <taxon>Paenibacillus</taxon>
    </lineage>
</organism>
<dbReference type="AlphaFoldDB" id="A0A4Y8Q876"/>
<accession>A0A4Y8Q876</accession>
<proteinExistence type="predicted"/>
<dbReference type="InterPro" id="IPR024072">
    <property type="entry name" value="DHFR-like_dom_sf"/>
</dbReference>
<evidence type="ECO:0000313" key="3">
    <source>
        <dbReference type="Proteomes" id="UP000298246"/>
    </source>
</evidence>